<dbReference type="InterPro" id="IPR052337">
    <property type="entry name" value="SAT4-like"/>
</dbReference>
<keyword evidence="4 7" id="KW-0472">Membrane</keyword>
<dbReference type="PANTHER" id="PTHR33048:SF47">
    <property type="entry name" value="INTEGRAL MEMBRANE PROTEIN-RELATED"/>
    <property type="match status" value="1"/>
</dbReference>
<evidence type="ECO:0000256" key="1">
    <source>
        <dbReference type="ARBA" id="ARBA00004141"/>
    </source>
</evidence>
<proteinExistence type="inferred from homology"/>
<feature type="transmembrane region" description="Helical" evidence="7">
    <location>
        <begin position="216"/>
        <end position="237"/>
    </location>
</feature>
<feature type="transmembrane region" description="Helical" evidence="7">
    <location>
        <begin position="182"/>
        <end position="204"/>
    </location>
</feature>
<evidence type="ECO:0000256" key="4">
    <source>
        <dbReference type="ARBA" id="ARBA00023136"/>
    </source>
</evidence>
<dbReference type="EMBL" id="KZ678146">
    <property type="protein sequence ID" value="PSN60889.1"/>
    <property type="molecule type" value="Genomic_DNA"/>
</dbReference>
<dbReference type="AlphaFoldDB" id="A0A2T2N667"/>
<feature type="transmembrane region" description="Helical" evidence="7">
    <location>
        <begin position="102"/>
        <end position="125"/>
    </location>
</feature>
<keyword evidence="10" id="KW-1185">Reference proteome</keyword>
<accession>A0A2T2N667</accession>
<reference evidence="9 10" key="1">
    <citation type="journal article" date="2018" name="Front. Microbiol.">
        <title>Genome-Wide Analysis of Corynespora cassiicola Leaf Fall Disease Putative Effectors.</title>
        <authorList>
            <person name="Lopez D."/>
            <person name="Ribeiro S."/>
            <person name="Label P."/>
            <person name="Fumanal B."/>
            <person name="Venisse J.S."/>
            <person name="Kohler A."/>
            <person name="de Oliveira R.R."/>
            <person name="Labutti K."/>
            <person name="Lipzen A."/>
            <person name="Lail K."/>
            <person name="Bauer D."/>
            <person name="Ohm R.A."/>
            <person name="Barry K.W."/>
            <person name="Spatafora J."/>
            <person name="Grigoriev I.V."/>
            <person name="Martin F.M."/>
            <person name="Pujade-Renaud V."/>
        </authorList>
    </citation>
    <scope>NUCLEOTIDE SEQUENCE [LARGE SCALE GENOMIC DNA]</scope>
    <source>
        <strain evidence="9 10">Philippines</strain>
    </source>
</reference>
<feature type="transmembrane region" description="Helical" evidence="7">
    <location>
        <begin position="20"/>
        <end position="42"/>
    </location>
</feature>
<gene>
    <name evidence="9" type="ORF">BS50DRAFT_505234</name>
</gene>
<comment type="subcellular location">
    <subcellularLocation>
        <location evidence="1">Membrane</location>
        <topology evidence="1">Multi-pass membrane protein</topology>
    </subcellularLocation>
</comment>
<evidence type="ECO:0000313" key="10">
    <source>
        <dbReference type="Proteomes" id="UP000240883"/>
    </source>
</evidence>
<dbReference type="Pfam" id="PF20684">
    <property type="entry name" value="Fung_rhodopsin"/>
    <property type="match status" value="1"/>
</dbReference>
<evidence type="ECO:0000256" key="6">
    <source>
        <dbReference type="SAM" id="MobiDB-lite"/>
    </source>
</evidence>
<feature type="transmembrane region" description="Helical" evidence="7">
    <location>
        <begin position="54"/>
        <end position="73"/>
    </location>
</feature>
<dbReference type="OrthoDB" id="444631at2759"/>
<evidence type="ECO:0000256" key="5">
    <source>
        <dbReference type="ARBA" id="ARBA00038359"/>
    </source>
</evidence>
<organism evidence="9 10">
    <name type="scientific">Corynespora cassiicola Philippines</name>
    <dbReference type="NCBI Taxonomy" id="1448308"/>
    <lineage>
        <taxon>Eukaryota</taxon>
        <taxon>Fungi</taxon>
        <taxon>Dikarya</taxon>
        <taxon>Ascomycota</taxon>
        <taxon>Pezizomycotina</taxon>
        <taxon>Dothideomycetes</taxon>
        <taxon>Pleosporomycetidae</taxon>
        <taxon>Pleosporales</taxon>
        <taxon>Corynesporascaceae</taxon>
        <taxon>Corynespora</taxon>
    </lineage>
</organism>
<sequence length="320" mass="35100">MDQIPPQELARLAGEDRGPLVKILVISFTSFAFTAVALRCYSRINYYPRVTWDDWFILLAMVFSSITTTMQIFGKSSWLTDAGTGRHLIFLDLAAVTRVLKFLYFSITCYGIGLTFSKMAILLQYRCLFASKKSRVVLYLVMGFVVAYGIASTCTAVFSCVPIDAFWYIQKKATARCLDQNAVFIAISSLNVFSNIVILCLPVGKVLSLDIPSTHRVALVYTLFIGVVICVIAAFRINALIEVSGHPEDSTWFSVPAAYLSSIEANLAIVCACVPVLGPLVARPASSYPFSEGGVASSKELKGSISWSTSRNGDPELEWA</sequence>
<feature type="region of interest" description="Disordered" evidence="6">
    <location>
        <begin position="291"/>
        <end position="320"/>
    </location>
</feature>
<evidence type="ECO:0000256" key="2">
    <source>
        <dbReference type="ARBA" id="ARBA00022692"/>
    </source>
</evidence>
<feature type="domain" description="Rhodopsin" evidence="8">
    <location>
        <begin position="38"/>
        <end position="282"/>
    </location>
</feature>
<evidence type="ECO:0000259" key="8">
    <source>
        <dbReference type="Pfam" id="PF20684"/>
    </source>
</evidence>
<dbReference type="STRING" id="1448308.A0A2T2N667"/>
<dbReference type="GO" id="GO:0016020">
    <property type="term" value="C:membrane"/>
    <property type="evidence" value="ECO:0007669"/>
    <property type="project" value="UniProtKB-SubCell"/>
</dbReference>
<feature type="transmembrane region" description="Helical" evidence="7">
    <location>
        <begin position="257"/>
        <end position="282"/>
    </location>
</feature>
<evidence type="ECO:0000313" key="9">
    <source>
        <dbReference type="EMBL" id="PSN60889.1"/>
    </source>
</evidence>
<keyword evidence="2 7" id="KW-0812">Transmembrane</keyword>
<dbReference type="PANTHER" id="PTHR33048">
    <property type="entry name" value="PTH11-LIKE INTEGRAL MEMBRANE PROTEIN (AFU_ORTHOLOGUE AFUA_5G11245)"/>
    <property type="match status" value="1"/>
</dbReference>
<dbReference type="InterPro" id="IPR049326">
    <property type="entry name" value="Rhodopsin_dom_fungi"/>
</dbReference>
<dbReference type="Proteomes" id="UP000240883">
    <property type="component" value="Unassembled WGS sequence"/>
</dbReference>
<comment type="similarity">
    <text evidence="5">Belongs to the SAT4 family.</text>
</comment>
<feature type="transmembrane region" description="Helical" evidence="7">
    <location>
        <begin position="137"/>
        <end position="170"/>
    </location>
</feature>
<evidence type="ECO:0000256" key="3">
    <source>
        <dbReference type="ARBA" id="ARBA00022989"/>
    </source>
</evidence>
<name>A0A2T2N667_CORCC</name>
<evidence type="ECO:0000256" key="7">
    <source>
        <dbReference type="SAM" id="Phobius"/>
    </source>
</evidence>
<protein>
    <recommendedName>
        <fullName evidence="8">Rhodopsin domain-containing protein</fullName>
    </recommendedName>
</protein>
<keyword evidence="3 7" id="KW-1133">Transmembrane helix</keyword>